<evidence type="ECO:0000313" key="2">
    <source>
        <dbReference type="Proteomes" id="UP000334340"/>
    </source>
</evidence>
<accession>A0A564ZMA9</accession>
<protein>
    <submittedName>
        <fullName evidence="1">Uncharacterized protein</fullName>
    </submittedName>
</protein>
<reference evidence="1 2" key="1">
    <citation type="submission" date="2019-07" db="EMBL/GenBank/DDBJ databases">
        <authorList>
            <person name="Cremers G."/>
        </authorList>
    </citation>
    <scope>NUCLEOTIDE SEQUENCE [LARGE SCALE GENOMIC DNA]</scope>
</reference>
<dbReference type="EMBL" id="CABIKM010000031">
    <property type="protein sequence ID" value="VUZ85698.1"/>
    <property type="molecule type" value="Genomic_DNA"/>
</dbReference>
<organism evidence="1 2">
    <name type="scientific">Candidatus Methylomirabilis lanthanidiphila</name>
    <dbReference type="NCBI Taxonomy" id="2211376"/>
    <lineage>
        <taxon>Bacteria</taxon>
        <taxon>Candidatus Methylomirabilota</taxon>
        <taxon>Candidatus Methylomirabilia</taxon>
        <taxon>Candidatus Methylomirabilales</taxon>
        <taxon>Candidatus Methylomirabilaceae</taxon>
        <taxon>Candidatus Methylomirabilis</taxon>
    </lineage>
</organism>
<proteinExistence type="predicted"/>
<dbReference type="AlphaFoldDB" id="A0A564ZMA9"/>
<keyword evidence="2" id="KW-1185">Reference proteome</keyword>
<dbReference type="Proteomes" id="UP000334340">
    <property type="component" value="Unassembled WGS sequence"/>
</dbReference>
<evidence type="ECO:0000313" key="1">
    <source>
        <dbReference type="EMBL" id="VUZ85698.1"/>
    </source>
</evidence>
<sequence>MTPRWIAITVTLIVCALYAGLSSANSELHPGGRLFFPLWDVSSPNRVTFIILTRAALNERQTIQAKMTSTAGGAAVKQIWTLSGAGQCLPRGTGGTEADVNRTDLGGTAGAPIFVDDVHFEYYGRGCTSANEVVHMSCADVDLYLLASPDNPNRRPRIAFAAVAGEGRGALDVHLISNSTGNSAARKLENSLMGHAVISDLAEGWAAVYPAAAAKATSCPVCARIDGTPVGYENYPMEVDLPWAFADLFSAPGGAVRNLLSLWAPGLVPGANLSDTSVGLDIRWWDGRERAFGGSATAHAILRPLGGPPLPGFDAPVAGLFSTAGFVCGHDPSGSMAENDGFPRSGSDAVACGPPELPDPAHPSDNFEASGEINQTGHSIQGSRPIGWWRFRLRVDGASPLEIGTHSGRGLVGVVLSVTPGAAFVGVGDAVRAWHPDACEPGQSGRTVGPPHLRDGGVRSNRGSGFTPADLLSLFNVFDPDDQAAICAGAFGGG</sequence>
<gene>
    <name evidence="1" type="ORF">MELA_02083</name>
</gene>
<name>A0A564ZMA9_9BACT</name>